<name>A0A3M6TPC1_POCDA</name>
<sequence>MKIPENPYTKVRSHEARASGDIGLTMSYIISIPGILKIVEFFTLMLAFAIAADVFAILAQHFVVHRARMDFFLFVTVTSWLLVIAVFVLFAFNIISKINLSIDWNIPVSGKATNT</sequence>
<dbReference type="OrthoDB" id="6020693at2759"/>
<accession>A0A3M6TPC1</accession>
<comment type="caution">
    <text evidence="2">The sequence shown here is derived from an EMBL/GenBank/DDBJ whole genome shotgun (WGS) entry which is preliminary data.</text>
</comment>
<evidence type="ECO:0000256" key="1">
    <source>
        <dbReference type="SAM" id="Phobius"/>
    </source>
</evidence>
<dbReference type="EMBL" id="RCHS01003235">
    <property type="protein sequence ID" value="RMX43253.1"/>
    <property type="molecule type" value="Genomic_DNA"/>
</dbReference>
<keyword evidence="1" id="KW-0472">Membrane</keyword>
<evidence type="ECO:0000313" key="2">
    <source>
        <dbReference type="EMBL" id="RMX43253.1"/>
    </source>
</evidence>
<dbReference type="Proteomes" id="UP000275408">
    <property type="component" value="Unassembled WGS sequence"/>
</dbReference>
<feature type="transmembrane region" description="Helical" evidence="1">
    <location>
        <begin position="71"/>
        <end position="95"/>
    </location>
</feature>
<organism evidence="2 3">
    <name type="scientific">Pocillopora damicornis</name>
    <name type="common">Cauliflower coral</name>
    <name type="synonym">Millepora damicornis</name>
    <dbReference type="NCBI Taxonomy" id="46731"/>
    <lineage>
        <taxon>Eukaryota</taxon>
        <taxon>Metazoa</taxon>
        <taxon>Cnidaria</taxon>
        <taxon>Anthozoa</taxon>
        <taxon>Hexacorallia</taxon>
        <taxon>Scleractinia</taxon>
        <taxon>Astrocoeniina</taxon>
        <taxon>Pocilloporidae</taxon>
        <taxon>Pocillopora</taxon>
    </lineage>
</organism>
<proteinExistence type="predicted"/>
<evidence type="ECO:0000313" key="3">
    <source>
        <dbReference type="Proteomes" id="UP000275408"/>
    </source>
</evidence>
<evidence type="ECO:0008006" key="4">
    <source>
        <dbReference type="Google" id="ProtNLM"/>
    </source>
</evidence>
<keyword evidence="3" id="KW-1185">Reference proteome</keyword>
<protein>
    <recommendedName>
        <fullName evidence="4">MARVEL domain-containing protein</fullName>
    </recommendedName>
</protein>
<keyword evidence="1" id="KW-0812">Transmembrane</keyword>
<feature type="transmembrane region" description="Helical" evidence="1">
    <location>
        <begin position="41"/>
        <end position="59"/>
    </location>
</feature>
<keyword evidence="1" id="KW-1133">Transmembrane helix</keyword>
<gene>
    <name evidence="2" type="ORF">pdam_00014574</name>
</gene>
<dbReference type="AlphaFoldDB" id="A0A3M6TPC1"/>
<reference evidence="2 3" key="1">
    <citation type="journal article" date="2018" name="Sci. Rep.">
        <title>Comparative analysis of the Pocillopora damicornis genome highlights role of immune system in coral evolution.</title>
        <authorList>
            <person name="Cunning R."/>
            <person name="Bay R.A."/>
            <person name="Gillette P."/>
            <person name="Baker A.C."/>
            <person name="Traylor-Knowles N."/>
        </authorList>
    </citation>
    <scope>NUCLEOTIDE SEQUENCE [LARGE SCALE GENOMIC DNA]</scope>
    <source>
        <strain evidence="2">RSMAS</strain>
        <tissue evidence="2">Whole animal</tissue>
    </source>
</reference>